<evidence type="ECO:0000313" key="3">
    <source>
        <dbReference type="EMBL" id="DBA24856.1"/>
    </source>
</evidence>
<evidence type="ECO:0000256" key="2">
    <source>
        <dbReference type="SAM" id="SignalP"/>
    </source>
</evidence>
<keyword evidence="1" id="KW-0812">Transmembrane</keyword>
<reference evidence="3" key="1">
    <citation type="thesis" date="2020" institute="ProQuest LLC" country="789 East Eisenhower Parkway, Ann Arbor, MI, USA">
        <title>Comparative Genomics and Chromosome Evolution.</title>
        <authorList>
            <person name="Mudd A.B."/>
        </authorList>
    </citation>
    <scope>NUCLEOTIDE SEQUENCE</scope>
    <source>
        <strain evidence="3">1538</strain>
        <tissue evidence="3">Blood</tissue>
    </source>
</reference>
<keyword evidence="4" id="KW-1185">Reference proteome</keyword>
<dbReference type="AlphaFoldDB" id="A0AAV3A1S7"/>
<accession>A0AAV3A1S7</accession>
<organism evidence="3 4">
    <name type="scientific">Pyxicephalus adspersus</name>
    <name type="common">African bullfrog</name>
    <dbReference type="NCBI Taxonomy" id="30357"/>
    <lineage>
        <taxon>Eukaryota</taxon>
        <taxon>Metazoa</taxon>
        <taxon>Chordata</taxon>
        <taxon>Craniata</taxon>
        <taxon>Vertebrata</taxon>
        <taxon>Euteleostomi</taxon>
        <taxon>Amphibia</taxon>
        <taxon>Batrachia</taxon>
        <taxon>Anura</taxon>
        <taxon>Neobatrachia</taxon>
        <taxon>Ranoidea</taxon>
        <taxon>Pyxicephalidae</taxon>
        <taxon>Pyxicephalinae</taxon>
        <taxon>Pyxicephalus</taxon>
    </lineage>
</organism>
<dbReference type="Proteomes" id="UP001181693">
    <property type="component" value="Unassembled WGS sequence"/>
</dbReference>
<feature type="chain" id="PRO_5043584721" evidence="2">
    <location>
        <begin position="16"/>
        <end position="83"/>
    </location>
</feature>
<name>A0AAV3A1S7_PYXAD</name>
<dbReference type="EMBL" id="DYDO01000005">
    <property type="protein sequence ID" value="DBA24856.1"/>
    <property type="molecule type" value="Genomic_DNA"/>
</dbReference>
<gene>
    <name evidence="3" type="ORF">GDO54_012454</name>
</gene>
<sequence length="83" mass="10119">MALWELWLLYVMADAVMEYRGCADLLCWIYTIPNTVYIYKYTCIITYTFHSYTAAEYFNNYILAMNCTMYFLLFLFVKFKFWG</sequence>
<protein>
    <submittedName>
        <fullName evidence="3">Uncharacterized protein</fullName>
    </submittedName>
</protein>
<keyword evidence="1" id="KW-1133">Transmembrane helix</keyword>
<feature type="transmembrane region" description="Helical" evidence="1">
    <location>
        <begin position="58"/>
        <end position="77"/>
    </location>
</feature>
<comment type="caution">
    <text evidence="3">The sequence shown here is derived from an EMBL/GenBank/DDBJ whole genome shotgun (WGS) entry which is preliminary data.</text>
</comment>
<keyword evidence="1" id="KW-0472">Membrane</keyword>
<proteinExistence type="predicted"/>
<evidence type="ECO:0000256" key="1">
    <source>
        <dbReference type="SAM" id="Phobius"/>
    </source>
</evidence>
<evidence type="ECO:0000313" key="4">
    <source>
        <dbReference type="Proteomes" id="UP001181693"/>
    </source>
</evidence>
<keyword evidence="2" id="KW-0732">Signal</keyword>
<feature type="signal peptide" evidence="2">
    <location>
        <begin position="1"/>
        <end position="15"/>
    </location>
</feature>